<dbReference type="Gene3D" id="1.10.357.10">
    <property type="entry name" value="Tetracycline Repressor, domain 2"/>
    <property type="match status" value="1"/>
</dbReference>
<dbReference type="PANTHER" id="PTHR30055:SF175">
    <property type="entry name" value="HTH-TYPE TRANSCRIPTIONAL REPRESSOR KSTR2"/>
    <property type="match status" value="1"/>
</dbReference>
<evidence type="ECO:0000313" key="7">
    <source>
        <dbReference type="EMBL" id="MDP9901104.1"/>
    </source>
</evidence>
<evidence type="ECO:0000313" key="8">
    <source>
        <dbReference type="Proteomes" id="UP001226867"/>
    </source>
</evidence>
<dbReference type="InterPro" id="IPR009057">
    <property type="entry name" value="Homeodomain-like_sf"/>
</dbReference>
<keyword evidence="1" id="KW-0678">Repressor</keyword>
<feature type="DNA-binding region" description="H-T-H motif" evidence="5">
    <location>
        <begin position="37"/>
        <end position="56"/>
    </location>
</feature>
<evidence type="ECO:0000259" key="6">
    <source>
        <dbReference type="PROSITE" id="PS50977"/>
    </source>
</evidence>
<dbReference type="PROSITE" id="PS50977">
    <property type="entry name" value="HTH_TETR_2"/>
    <property type="match status" value="1"/>
</dbReference>
<evidence type="ECO:0000256" key="3">
    <source>
        <dbReference type="ARBA" id="ARBA00023125"/>
    </source>
</evidence>
<evidence type="ECO:0000256" key="5">
    <source>
        <dbReference type="PROSITE-ProRule" id="PRU00335"/>
    </source>
</evidence>
<dbReference type="InterPro" id="IPR001647">
    <property type="entry name" value="HTH_TetR"/>
</dbReference>
<keyword evidence="4" id="KW-0804">Transcription</keyword>
<reference evidence="7 8" key="1">
    <citation type="submission" date="2023-07" db="EMBL/GenBank/DDBJ databases">
        <title>Sorghum-associated microbial communities from plants grown in Nebraska, USA.</title>
        <authorList>
            <person name="Schachtman D."/>
        </authorList>
    </citation>
    <scope>NUCLEOTIDE SEQUENCE [LARGE SCALE GENOMIC DNA]</scope>
    <source>
        <strain evidence="7 8">DS1607</strain>
    </source>
</reference>
<evidence type="ECO:0000256" key="1">
    <source>
        <dbReference type="ARBA" id="ARBA00022491"/>
    </source>
</evidence>
<dbReference type="RefSeq" id="WP_307690891.1">
    <property type="nucleotide sequence ID" value="NZ_JAUSRO010000010.1"/>
</dbReference>
<comment type="caution">
    <text evidence="7">The sequence shown here is derived from an EMBL/GenBank/DDBJ whole genome shotgun (WGS) entry which is preliminary data.</text>
</comment>
<evidence type="ECO:0000256" key="4">
    <source>
        <dbReference type="ARBA" id="ARBA00023163"/>
    </source>
</evidence>
<dbReference type="InterPro" id="IPR050109">
    <property type="entry name" value="HTH-type_TetR-like_transc_reg"/>
</dbReference>
<keyword evidence="8" id="KW-1185">Reference proteome</keyword>
<evidence type="ECO:0000256" key="2">
    <source>
        <dbReference type="ARBA" id="ARBA00023015"/>
    </source>
</evidence>
<dbReference type="PRINTS" id="PR00455">
    <property type="entry name" value="HTHTETR"/>
</dbReference>
<dbReference type="PANTHER" id="PTHR30055">
    <property type="entry name" value="HTH-TYPE TRANSCRIPTIONAL REGULATOR RUTR"/>
    <property type="match status" value="1"/>
</dbReference>
<keyword evidence="3 5" id="KW-0238">DNA-binding</keyword>
<dbReference type="EMBL" id="JAUSRO010000010">
    <property type="protein sequence ID" value="MDP9901104.1"/>
    <property type="molecule type" value="Genomic_DNA"/>
</dbReference>
<dbReference type="InterPro" id="IPR036271">
    <property type="entry name" value="Tet_transcr_reg_TetR-rel_C_sf"/>
</dbReference>
<dbReference type="SUPFAM" id="SSF46689">
    <property type="entry name" value="Homeodomain-like"/>
    <property type="match status" value="1"/>
</dbReference>
<dbReference type="Proteomes" id="UP001226867">
    <property type="component" value="Unassembled WGS sequence"/>
</dbReference>
<organism evidence="7 8">
    <name type="scientific">Variovorax ginsengisoli</name>
    <dbReference type="NCBI Taxonomy" id="363844"/>
    <lineage>
        <taxon>Bacteria</taxon>
        <taxon>Pseudomonadati</taxon>
        <taxon>Pseudomonadota</taxon>
        <taxon>Betaproteobacteria</taxon>
        <taxon>Burkholderiales</taxon>
        <taxon>Comamonadaceae</taxon>
        <taxon>Variovorax</taxon>
    </lineage>
</organism>
<sequence>MSATQASSPPDSSAGTRDRILHVARELIQTRSYLGFSFQDIADAVGIRKASLYHHFATKEALGVEVMHAATQLFKDWSGALGGSPQDKLAAYFQMYRKALHAGHGVCPAGAMAPGWDCINDALRQAVRELRNEQMLWLAGVMGALRSKQAATISPAVVFATCQGGLLAARMTGQPADFDEAISHLKGPLLG</sequence>
<keyword evidence="2" id="KW-0805">Transcription regulation</keyword>
<accession>A0ABT9S9S1</accession>
<dbReference type="Pfam" id="PF00440">
    <property type="entry name" value="TetR_N"/>
    <property type="match status" value="1"/>
</dbReference>
<gene>
    <name evidence="7" type="ORF">J2W36_003370</name>
</gene>
<dbReference type="SUPFAM" id="SSF48498">
    <property type="entry name" value="Tetracyclin repressor-like, C-terminal domain"/>
    <property type="match status" value="1"/>
</dbReference>
<protein>
    <submittedName>
        <fullName evidence="7">TetR/AcrR family transcriptional repressor of nem operon</fullName>
    </submittedName>
</protein>
<feature type="domain" description="HTH tetR-type" evidence="6">
    <location>
        <begin position="14"/>
        <end position="74"/>
    </location>
</feature>
<proteinExistence type="predicted"/>
<name>A0ABT9S9S1_9BURK</name>